<feature type="non-terminal residue" evidence="1">
    <location>
        <position position="1"/>
    </location>
</feature>
<comment type="caution">
    <text evidence="1">The sequence shown here is derived from an EMBL/GenBank/DDBJ whole genome shotgun (WGS) entry which is preliminary data.</text>
</comment>
<dbReference type="OrthoDB" id="10009287at2759"/>
<sequence>VKKTEKSVEKTRKWAHRAATNGRNCTAYFLGTSLRKWAPQSAGFGHRIGYALRSEQVGPVKQDDPFPRRPNRRRQIILRFLLEAV</sequence>
<protein>
    <submittedName>
        <fullName evidence="1">Uncharacterized protein</fullName>
    </submittedName>
</protein>
<accession>A0A835RVS8</accession>
<dbReference type="Proteomes" id="UP000636800">
    <property type="component" value="Chromosome 1"/>
</dbReference>
<reference evidence="1 2" key="1">
    <citation type="journal article" date="2020" name="Nat. Food">
        <title>A phased Vanilla planifolia genome enables genetic improvement of flavour and production.</title>
        <authorList>
            <person name="Hasing T."/>
            <person name="Tang H."/>
            <person name="Brym M."/>
            <person name="Khazi F."/>
            <person name="Huang T."/>
            <person name="Chambers A.H."/>
        </authorList>
    </citation>
    <scope>NUCLEOTIDE SEQUENCE [LARGE SCALE GENOMIC DNA]</scope>
    <source>
        <tissue evidence="1">Leaf</tissue>
    </source>
</reference>
<name>A0A835RVS8_VANPL</name>
<organism evidence="1 2">
    <name type="scientific">Vanilla planifolia</name>
    <name type="common">Vanilla</name>
    <dbReference type="NCBI Taxonomy" id="51239"/>
    <lineage>
        <taxon>Eukaryota</taxon>
        <taxon>Viridiplantae</taxon>
        <taxon>Streptophyta</taxon>
        <taxon>Embryophyta</taxon>
        <taxon>Tracheophyta</taxon>
        <taxon>Spermatophyta</taxon>
        <taxon>Magnoliopsida</taxon>
        <taxon>Liliopsida</taxon>
        <taxon>Asparagales</taxon>
        <taxon>Orchidaceae</taxon>
        <taxon>Vanilloideae</taxon>
        <taxon>Vanilleae</taxon>
        <taxon>Vanilla</taxon>
    </lineage>
</organism>
<keyword evidence="2" id="KW-1185">Reference proteome</keyword>
<proteinExistence type="predicted"/>
<gene>
    <name evidence="1" type="ORF">HPP92_003912</name>
</gene>
<evidence type="ECO:0000313" key="2">
    <source>
        <dbReference type="Proteomes" id="UP000636800"/>
    </source>
</evidence>
<evidence type="ECO:0000313" key="1">
    <source>
        <dbReference type="EMBL" id="KAG0499221.1"/>
    </source>
</evidence>
<dbReference type="AlphaFoldDB" id="A0A835RVS8"/>
<dbReference type="EMBL" id="JADCNL010000001">
    <property type="protein sequence ID" value="KAG0499221.1"/>
    <property type="molecule type" value="Genomic_DNA"/>
</dbReference>